<name>A0ABW5U2B1_9RHOB</name>
<protein>
    <submittedName>
        <fullName evidence="3">LuxR C-terminal-related transcriptional regulator</fullName>
    </submittedName>
</protein>
<sequence length="273" mass="28890">MPDPCPPARQPDDDLSFRIAESFALINDWHAALGGQGRLDRVLALLRRQTGARRVVLLRIQGERVQCLAEAGEARTAPAAALARHLLRTGGTSPGPGRLWQLSDMRGDPGFAASSAATTIAQSAGLHELCLIVLDCTKNGLDMIALDFDRDPDLHPQLPLTLIAQALAEGWARRMPGLAAAMAPGPAPGATPPRQPHPDSADILGSDNPCGLSRAEQRVCRLLLRGDKAAQIATALNLRVATVRSHLRSIYAKSGTDGQVALIALNRGASARS</sequence>
<dbReference type="InterPro" id="IPR016032">
    <property type="entry name" value="Sig_transdc_resp-reg_C-effctor"/>
</dbReference>
<accession>A0ABW5U2B1</accession>
<dbReference type="PRINTS" id="PR00038">
    <property type="entry name" value="HTHLUXR"/>
</dbReference>
<gene>
    <name evidence="3" type="ORF">ACFSUD_08385</name>
</gene>
<proteinExistence type="predicted"/>
<evidence type="ECO:0000313" key="3">
    <source>
        <dbReference type="EMBL" id="MFD2739582.1"/>
    </source>
</evidence>
<keyword evidence="4" id="KW-1185">Reference proteome</keyword>
<dbReference type="Gene3D" id="1.10.10.10">
    <property type="entry name" value="Winged helix-like DNA-binding domain superfamily/Winged helix DNA-binding domain"/>
    <property type="match status" value="1"/>
</dbReference>
<organism evidence="3 4">
    <name type="scientific">Sulfitobacter aestuarii</name>
    <dbReference type="NCBI Taxonomy" id="2161676"/>
    <lineage>
        <taxon>Bacteria</taxon>
        <taxon>Pseudomonadati</taxon>
        <taxon>Pseudomonadota</taxon>
        <taxon>Alphaproteobacteria</taxon>
        <taxon>Rhodobacterales</taxon>
        <taxon>Roseobacteraceae</taxon>
        <taxon>Sulfitobacter</taxon>
    </lineage>
</organism>
<reference evidence="4" key="1">
    <citation type="journal article" date="2019" name="Int. J. Syst. Evol. Microbiol.">
        <title>The Global Catalogue of Microorganisms (GCM) 10K type strain sequencing project: providing services to taxonomists for standard genome sequencing and annotation.</title>
        <authorList>
            <consortium name="The Broad Institute Genomics Platform"/>
            <consortium name="The Broad Institute Genome Sequencing Center for Infectious Disease"/>
            <person name="Wu L."/>
            <person name="Ma J."/>
        </authorList>
    </citation>
    <scope>NUCLEOTIDE SEQUENCE [LARGE SCALE GENOMIC DNA]</scope>
    <source>
        <strain evidence="4">TISTR 2562</strain>
    </source>
</reference>
<dbReference type="SUPFAM" id="SSF46894">
    <property type="entry name" value="C-terminal effector domain of the bipartite response regulators"/>
    <property type="match status" value="1"/>
</dbReference>
<comment type="caution">
    <text evidence="3">The sequence shown here is derived from an EMBL/GenBank/DDBJ whole genome shotgun (WGS) entry which is preliminary data.</text>
</comment>
<evidence type="ECO:0000313" key="4">
    <source>
        <dbReference type="Proteomes" id="UP001597474"/>
    </source>
</evidence>
<evidence type="ECO:0000259" key="2">
    <source>
        <dbReference type="PROSITE" id="PS00622"/>
    </source>
</evidence>
<feature type="domain" description="HTH luxR-type" evidence="2">
    <location>
        <begin position="226"/>
        <end position="253"/>
    </location>
</feature>
<dbReference type="Pfam" id="PF00196">
    <property type="entry name" value="GerE"/>
    <property type="match status" value="1"/>
</dbReference>
<dbReference type="SMART" id="SM00421">
    <property type="entry name" value="HTH_LUXR"/>
    <property type="match status" value="1"/>
</dbReference>
<dbReference type="InterPro" id="IPR036388">
    <property type="entry name" value="WH-like_DNA-bd_sf"/>
</dbReference>
<dbReference type="EMBL" id="JBHUMP010000005">
    <property type="protein sequence ID" value="MFD2739582.1"/>
    <property type="molecule type" value="Genomic_DNA"/>
</dbReference>
<dbReference type="Proteomes" id="UP001597474">
    <property type="component" value="Unassembled WGS sequence"/>
</dbReference>
<evidence type="ECO:0000256" key="1">
    <source>
        <dbReference type="SAM" id="MobiDB-lite"/>
    </source>
</evidence>
<feature type="compositionally biased region" description="Pro residues" evidence="1">
    <location>
        <begin position="185"/>
        <end position="195"/>
    </location>
</feature>
<dbReference type="RefSeq" id="WP_386373340.1">
    <property type="nucleotide sequence ID" value="NZ_JBHUMP010000005.1"/>
</dbReference>
<feature type="region of interest" description="Disordered" evidence="1">
    <location>
        <begin position="183"/>
        <end position="208"/>
    </location>
</feature>
<dbReference type="PROSITE" id="PS00622">
    <property type="entry name" value="HTH_LUXR_1"/>
    <property type="match status" value="1"/>
</dbReference>
<dbReference type="InterPro" id="IPR000792">
    <property type="entry name" value="Tscrpt_reg_LuxR_C"/>
</dbReference>